<reference evidence="2 3" key="1">
    <citation type="submission" date="2015-05" db="EMBL/GenBank/DDBJ databases">
        <title>Genome sequences of Pluralibacter gergoviae.</title>
        <authorList>
            <person name="Greninger A.L."/>
            <person name="Miller S."/>
        </authorList>
    </citation>
    <scope>NUCLEOTIDE SEQUENCE [LARGE SCALE GENOMIC DNA]</scope>
    <source>
        <strain evidence="2 3">JS81F13</strain>
    </source>
</reference>
<organism evidence="2 3">
    <name type="scientific">Pluralibacter gergoviae</name>
    <name type="common">Enterobacter gergoviae</name>
    <dbReference type="NCBI Taxonomy" id="61647"/>
    <lineage>
        <taxon>Bacteria</taxon>
        <taxon>Pseudomonadati</taxon>
        <taxon>Pseudomonadota</taxon>
        <taxon>Gammaproteobacteria</taxon>
        <taxon>Enterobacterales</taxon>
        <taxon>Enterobacteriaceae</taxon>
        <taxon>Pluralibacter</taxon>
    </lineage>
</organism>
<gene>
    <name evidence="2" type="ORF">ABW06_19555</name>
</gene>
<dbReference type="AlphaFoldDB" id="A0A0J5LZ83"/>
<dbReference type="SUPFAM" id="SSF53335">
    <property type="entry name" value="S-adenosyl-L-methionine-dependent methyltransferases"/>
    <property type="match status" value="1"/>
</dbReference>
<protein>
    <submittedName>
        <fullName evidence="2">Tellurite resistance protein</fullName>
    </submittedName>
</protein>
<comment type="caution">
    <text evidence="2">The sequence shown here is derived from an EMBL/GenBank/DDBJ whole genome shotgun (WGS) entry which is preliminary data.</text>
</comment>
<dbReference type="PANTHER" id="PTHR43464:SF94">
    <property type="entry name" value="MALONYL-[ACYL-CARRIER PROTEIN] O-METHYLTRANSFERASE"/>
    <property type="match status" value="1"/>
</dbReference>
<accession>A0A0J5LZ83</accession>
<dbReference type="PATRIC" id="fig|61647.15.peg.2471"/>
<dbReference type="Proteomes" id="UP000036196">
    <property type="component" value="Unassembled WGS sequence"/>
</dbReference>
<dbReference type="RefSeq" id="WP_048280219.1">
    <property type="nucleotide sequence ID" value="NZ_LDZF01000024.1"/>
</dbReference>
<feature type="domain" description="Methyltransferase" evidence="1">
    <location>
        <begin position="39"/>
        <end position="127"/>
    </location>
</feature>
<dbReference type="EMBL" id="LDZF01000024">
    <property type="protein sequence ID" value="KMK11836.1"/>
    <property type="molecule type" value="Genomic_DNA"/>
</dbReference>
<dbReference type="InterPro" id="IPR041698">
    <property type="entry name" value="Methyltransf_25"/>
</dbReference>
<evidence type="ECO:0000259" key="1">
    <source>
        <dbReference type="Pfam" id="PF13649"/>
    </source>
</evidence>
<name>A0A0J5LZ83_PLUGE</name>
<dbReference type="Gene3D" id="3.40.50.150">
    <property type="entry name" value="Vaccinia Virus protein VP39"/>
    <property type="match status" value="1"/>
</dbReference>
<dbReference type="Pfam" id="PF13649">
    <property type="entry name" value="Methyltransf_25"/>
    <property type="match status" value="1"/>
</dbReference>
<evidence type="ECO:0000313" key="2">
    <source>
        <dbReference type="EMBL" id="KMK11836.1"/>
    </source>
</evidence>
<dbReference type="GO" id="GO:0008168">
    <property type="term" value="F:methyltransferase activity"/>
    <property type="evidence" value="ECO:0007669"/>
    <property type="project" value="TreeGrafter"/>
</dbReference>
<dbReference type="InterPro" id="IPR029063">
    <property type="entry name" value="SAM-dependent_MTases_sf"/>
</dbReference>
<dbReference type="PANTHER" id="PTHR43464">
    <property type="entry name" value="METHYLTRANSFERASE"/>
    <property type="match status" value="1"/>
</dbReference>
<keyword evidence="3" id="KW-1185">Reference proteome</keyword>
<dbReference type="CDD" id="cd02440">
    <property type="entry name" value="AdoMet_MTases"/>
    <property type="match status" value="1"/>
</dbReference>
<sequence length="200" mass="22234">MTIRFYQHNAKSFFNATVNVDMTSLYRPFIAQLPPQGRVLDAGCGSGRDSRAFKALGFEVTAFDASGKMVALAAQHTGLPVQQRRFEDVSERDCYDGIWCCASLLHVPARELPAAMHRLADALKPGGVWYLSFKYGSGERMKEGRHFTDLDEAGLAGLLATLPQLSALAVWQTRDKRPERDEVWLNGLLQQSTTRSCLPL</sequence>
<evidence type="ECO:0000313" key="3">
    <source>
        <dbReference type="Proteomes" id="UP000036196"/>
    </source>
</evidence>
<proteinExistence type="predicted"/>